<protein>
    <submittedName>
        <fullName evidence="2">Uncharacterized protein</fullName>
    </submittedName>
</protein>
<name>A0A6A5USQ0_9PLEO</name>
<feature type="region of interest" description="Disordered" evidence="1">
    <location>
        <begin position="456"/>
        <end position="475"/>
    </location>
</feature>
<evidence type="ECO:0000256" key="1">
    <source>
        <dbReference type="SAM" id="MobiDB-lite"/>
    </source>
</evidence>
<feature type="compositionally biased region" description="Basic and acidic residues" evidence="1">
    <location>
        <begin position="228"/>
        <end position="237"/>
    </location>
</feature>
<feature type="compositionally biased region" description="Acidic residues" evidence="1">
    <location>
        <begin position="238"/>
        <end position="250"/>
    </location>
</feature>
<feature type="region of interest" description="Disordered" evidence="1">
    <location>
        <begin position="216"/>
        <end position="250"/>
    </location>
</feature>
<feature type="region of interest" description="Disordered" evidence="1">
    <location>
        <begin position="842"/>
        <end position="865"/>
    </location>
</feature>
<sequence length="865" mass="99639">MPDRKKLTPCTELEGACDLEWTERARRSRRLSCFLYRSLRRALTEQHACRTPLIPRFRSRLISRTFVLPPAMASASEIAGHLCAAPGDGSTVVHEGLGRCAIWHVLWWLTVTPRQHGQRQGCCEPMARRLAGSEEDVDASDPGCRDMDPPAGWLRWENINLHIAEEREKKKMVTARRMRCTVREHPNAPSWLVLGNPATMPKRKTLYTMRGDIAGRPRRHSERWKQRRGTDDAHQEDAPCEEEEISLTEEQPELEDLREDLEILLEEERIAREQHNQREQLRREQLQEEHCRVEAELIVIGAAELTPTQRTRLALLSHADSECAEARPQTEPPNIKQEKDTEDNFDLNSIKDVVDYLHRKWFQQAELERDIARLLESTPNGAQTEAQLGLEQAWLMSHSQTCQQVFEYLIILLNRNLANLDPYFGDIVRKDYFTKPMAFHIVELLNDIAWAMVSGGEPQPPPNYTDRQQKRREGIQRHRENIQRQMQGLPALPNRKPIKPQKSLRGYIREQWRKKRTRLLKRAIIKAVQKLSPQNRHDSTQLPLTRPYRTKFKRVHGLHTFAEAYEKHWLKSKQGTRLVCTQHGWRELLGLLYAGPYSSADLEAEAAISGQRLSSNDEIISLHCARLRQTPHLVRNLIIEGENSGLTKDEHADDYHLHENWNAVKLRRGFHDLLLRVESLVEYGPPSKVVGATALTSLIEIAHVFCDMYAETGSSGRRSKVFDDEPVDSVDSADSDVEYSYHGGLFKLERRLDRVVRVILHKYGSGPGRWDLREDRSELPVRRFASGIDRFGPPEERSTDLPTALVELRRTLRRTSKEMLRTRRRGTSTYLLCLDTRLTPGNARPITPESGSEDCADSNCTVTPQ</sequence>
<evidence type="ECO:0000313" key="2">
    <source>
        <dbReference type="EMBL" id="KAF1968203.1"/>
    </source>
</evidence>
<organism evidence="2 3">
    <name type="scientific">Bimuria novae-zelandiae CBS 107.79</name>
    <dbReference type="NCBI Taxonomy" id="1447943"/>
    <lineage>
        <taxon>Eukaryota</taxon>
        <taxon>Fungi</taxon>
        <taxon>Dikarya</taxon>
        <taxon>Ascomycota</taxon>
        <taxon>Pezizomycotina</taxon>
        <taxon>Dothideomycetes</taxon>
        <taxon>Pleosporomycetidae</taxon>
        <taxon>Pleosporales</taxon>
        <taxon>Massarineae</taxon>
        <taxon>Didymosphaeriaceae</taxon>
        <taxon>Bimuria</taxon>
    </lineage>
</organism>
<accession>A0A6A5USQ0</accession>
<gene>
    <name evidence="2" type="ORF">BU23DRAFT_602368</name>
</gene>
<keyword evidence="3" id="KW-1185">Reference proteome</keyword>
<dbReference type="AlphaFoldDB" id="A0A6A5USQ0"/>
<reference evidence="2" key="1">
    <citation type="journal article" date="2020" name="Stud. Mycol.">
        <title>101 Dothideomycetes genomes: a test case for predicting lifestyles and emergence of pathogens.</title>
        <authorList>
            <person name="Haridas S."/>
            <person name="Albert R."/>
            <person name="Binder M."/>
            <person name="Bloem J."/>
            <person name="Labutti K."/>
            <person name="Salamov A."/>
            <person name="Andreopoulos B."/>
            <person name="Baker S."/>
            <person name="Barry K."/>
            <person name="Bills G."/>
            <person name="Bluhm B."/>
            <person name="Cannon C."/>
            <person name="Castanera R."/>
            <person name="Culley D."/>
            <person name="Daum C."/>
            <person name="Ezra D."/>
            <person name="Gonzalez J."/>
            <person name="Henrissat B."/>
            <person name="Kuo A."/>
            <person name="Liang C."/>
            <person name="Lipzen A."/>
            <person name="Lutzoni F."/>
            <person name="Magnuson J."/>
            <person name="Mondo S."/>
            <person name="Nolan M."/>
            <person name="Ohm R."/>
            <person name="Pangilinan J."/>
            <person name="Park H.-J."/>
            <person name="Ramirez L."/>
            <person name="Alfaro M."/>
            <person name="Sun H."/>
            <person name="Tritt A."/>
            <person name="Yoshinaga Y."/>
            <person name="Zwiers L.-H."/>
            <person name="Turgeon B."/>
            <person name="Goodwin S."/>
            <person name="Spatafora J."/>
            <person name="Crous P."/>
            <person name="Grigoriev I."/>
        </authorList>
    </citation>
    <scope>NUCLEOTIDE SEQUENCE</scope>
    <source>
        <strain evidence="2">CBS 107.79</strain>
    </source>
</reference>
<dbReference type="Proteomes" id="UP000800036">
    <property type="component" value="Unassembled WGS sequence"/>
</dbReference>
<feature type="compositionally biased region" description="Basic residues" evidence="1">
    <location>
        <begin position="216"/>
        <end position="227"/>
    </location>
</feature>
<proteinExistence type="predicted"/>
<dbReference type="EMBL" id="ML976723">
    <property type="protein sequence ID" value="KAF1968203.1"/>
    <property type="molecule type" value="Genomic_DNA"/>
</dbReference>
<evidence type="ECO:0000313" key="3">
    <source>
        <dbReference type="Proteomes" id="UP000800036"/>
    </source>
</evidence>